<reference evidence="11 12" key="1">
    <citation type="journal article" date="2016" name="Nat. Commun.">
        <title>Thousands of microbial genomes shed light on interconnected biogeochemical processes in an aquifer system.</title>
        <authorList>
            <person name="Anantharaman K."/>
            <person name="Brown C.T."/>
            <person name="Hug L.A."/>
            <person name="Sharon I."/>
            <person name="Castelle C.J."/>
            <person name="Probst A.J."/>
            <person name="Thomas B.C."/>
            <person name="Singh A."/>
            <person name="Wilkins M.J."/>
            <person name="Karaoz U."/>
            <person name="Brodie E.L."/>
            <person name="Williams K.H."/>
            <person name="Hubbard S.S."/>
            <person name="Banfield J.F."/>
        </authorList>
    </citation>
    <scope>NUCLEOTIDE SEQUENCE [LARGE SCALE GENOMIC DNA]</scope>
</reference>
<keyword evidence="8 10" id="KW-1133">Transmembrane helix</keyword>
<dbReference type="InterPro" id="IPR045584">
    <property type="entry name" value="Pilin-like"/>
</dbReference>
<keyword evidence="5" id="KW-0488">Methylation</keyword>
<dbReference type="Gene3D" id="2.10.70.20">
    <property type="entry name" value="gspk-gspi-gspj complex like domains"/>
    <property type="match status" value="1"/>
</dbReference>
<name>A0A1F6TPZ3_9PROT</name>
<comment type="caution">
    <text evidence="11">The sequence shown here is derived from an EMBL/GenBank/DDBJ whole genome shotgun (WGS) entry which is preliminary data.</text>
</comment>
<evidence type="ECO:0000256" key="4">
    <source>
        <dbReference type="ARBA" id="ARBA00022475"/>
    </source>
</evidence>
<dbReference type="STRING" id="1817760.A2151_00805"/>
<dbReference type="GO" id="GO:0005886">
    <property type="term" value="C:plasma membrane"/>
    <property type="evidence" value="ECO:0007669"/>
    <property type="project" value="UniProtKB-SubCell"/>
</dbReference>
<evidence type="ECO:0000256" key="3">
    <source>
        <dbReference type="ARBA" id="ARBA00021539"/>
    </source>
</evidence>
<organism evidence="11 12">
    <name type="scientific">Candidatus Muproteobacteria bacterium RBG_16_65_34</name>
    <dbReference type="NCBI Taxonomy" id="1817760"/>
    <lineage>
        <taxon>Bacteria</taxon>
        <taxon>Pseudomonadati</taxon>
        <taxon>Pseudomonadota</taxon>
        <taxon>Candidatus Muproteobacteria</taxon>
    </lineage>
</organism>
<dbReference type="SUPFAM" id="SSF54523">
    <property type="entry name" value="Pili subunits"/>
    <property type="match status" value="1"/>
</dbReference>
<dbReference type="GO" id="GO:0015627">
    <property type="term" value="C:type II protein secretion system complex"/>
    <property type="evidence" value="ECO:0007669"/>
    <property type="project" value="InterPro"/>
</dbReference>
<dbReference type="PANTHER" id="PTHR39583:SF2">
    <property type="entry name" value="TYPE II SECRETION SYSTEM PROTEIN J"/>
    <property type="match status" value="1"/>
</dbReference>
<evidence type="ECO:0000256" key="1">
    <source>
        <dbReference type="ARBA" id="ARBA00004377"/>
    </source>
</evidence>
<dbReference type="AlphaFoldDB" id="A0A1F6TPZ3"/>
<dbReference type="Gene3D" id="3.10.610.10">
    <property type="entry name" value="GSPII I/J protein-like"/>
    <property type="match status" value="1"/>
</dbReference>
<dbReference type="InterPro" id="IPR051621">
    <property type="entry name" value="T2SS_protein_J"/>
</dbReference>
<evidence type="ECO:0000256" key="2">
    <source>
        <dbReference type="ARBA" id="ARBA00011084"/>
    </source>
</evidence>
<keyword evidence="7 10" id="KW-0812">Transmembrane</keyword>
<dbReference type="Pfam" id="PF07963">
    <property type="entry name" value="N_methyl"/>
    <property type="match status" value="1"/>
</dbReference>
<dbReference type="GO" id="GO:0015628">
    <property type="term" value="P:protein secretion by the type II secretion system"/>
    <property type="evidence" value="ECO:0007669"/>
    <property type="project" value="InterPro"/>
</dbReference>
<keyword evidence="9 10" id="KW-0472">Membrane</keyword>
<dbReference type="Pfam" id="PF11612">
    <property type="entry name" value="T2SSJ"/>
    <property type="match status" value="1"/>
</dbReference>
<evidence type="ECO:0000256" key="7">
    <source>
        <dbReference type="ARBA" id="ARBA00022692"/>
    </source>
</evidence>
<dbReference type="EMBL" id="MFSU01000062">
    <property type="protein sequence ID" value="OGI47207.1"/>
    <property type="molecule type" value="Genomic_DNA"/>
</dbReference>
<dbReference type="PANTHER" id="PTHR39583">
    <property type="entry name" value="TYPE II SECRETION SYSTEM PROTEIN J-RELATED"/>
    <property type="match status" value="1"/>
</dbReference>
<evidence type="ECO:0000256" key="5">
    <source>
        <dbReference type="ARBA" id="ARBA00022481"/>
    </source>
</evidence>
<dbReference type="PROSITE" id="PS00409">
    <property type="entry name" value="PROKAR_NTER_METHYL"/>
    <property type="match status" value="1"/>
</dbReference>
<keyword evidence="6" id="KW-0997">Cell inner membrane</keyword>
<comment type="similarity">
    <text evidence="2">Belongs to the GSP J family.</text>
</comment>
<dbReference type="NCBIfam" id="TIGR01711">
    <property type="entry name" value="gspJ"/>
    <property type="match status" value="1"/>
</dbReference>
<feature type="transmembrane region" description="Helical" evidence="10">
    <location>
        <begin position="21"/>
        <end position="46"/>
    </location>
</feature>
<evidence type="ECO:0000256" key="9">
    <source>
        <dbReference type="ARBA" id="ARBA00023136"/>
    </source>
</evidence>
<protein>
    <recommendedName>
        <fullName evidence="3">Type II secretion system protein J</fullName>
    </recommendedName>
</protein>
<keyword evidence="4" id="KW-1003">Cell membrane</keyword>
<evidence type="ECO:0000313" key="11">
    <source>
        <dbReference type="EMBL" id="OGI47207.1"/>
    </source>
</evidence>
<evidence type="ECO:0000256" key="6">
    <source>
        <dbReference type="ARBA" id="ARBA00022519"/>
    </source>
</evidence>
<dbReference type="InterPro" id="IPR012902">
    <property type="entry name" value="N_methyl_site"/>
</dbReference>
<evidence type="ECO:0000256" key="10">
    <source>
        <dbReference type="SAM" id="Phobius"/>
    </source>
</evidence>
<dbReference type="InterPro" id="IPR010055">
    <property type="entry name" value="T2SS_protein-GspJ"/>
</dbReference>
<evidence type="ECO:0000313" key="12">
    <source>
        <dbReference type="Proteomes" id="UP000178885"/>
    </source>
</evidence>
<gene>
    <name evidence="11" type="ORF">A2151_00805</name>
</gene>
<sequence>MRGARGRSARRRARPATGRSAGFTLLEMLVAVGIFALVSAIAYGGLAQALTARDRVAAEREFWQALALAFTRFEEDLAQTRARPIRDSDGAELPALVGQPTDPRALARPSLEFSRGGVFVFRESKSLRSDLQRVAYRFSEGTLWRLVWPVLDRGPEAEPVAVALLKDVEDFQARFFNPDGRWDEYWPPDAAKPALLPRGVEVTVKLKDRGEFRRVFPIHD</sequence>
<dbReference type="Proteomes" id="UP000178885">
    <property type="component" value="Unassembled WGS sequence"/>
</dbReference>
<proteinExistence type="inferred from homology"/>
<dbReference type="NCBIfam" id="TIGR02532">
    <property type="entry name" value="IV_pilin_GFxxxE"/>
    <property type="match status" value="1"/>
</dbReference>
<accession>A0A1F6TPZ3</accession>
<evidence type="ECO:0000256" key="8">
    <source>
        <dbReference type="ARBA" id="ARBA00022989"/>
    </source>
</evidence>
<comment type="subcellular location">
    <subcellularLocation>
        <location evidence="1">Cell inner membrane</location>
        <topology evidence="1">Single-pass membrane protein</topology>
    </subcellularLocation>
</comment>